<accession>A0A6N0IED8</accession>
<dbReference type="AlphaFoldDB" id="A0A6N0IED8"/>
<name>A0A6N0IED8_ECOLX</name>
<reference evidence="2" key="1">
    <citation type="submission" date="2020-05" db="EMBL/GenBank/DDBJ databases">
        <title>Title: F plasmids are the major carriers of antibiotic resistance genes in human-associated commensal E. coli.</title>
        <authorList>
            <person name="Stephens C."/>
            <person name="Arismendi T."/>
            <person name="Wright M."/>
            <person name="Hartman A."/>
            <person name="Gonzalez A."/>
            <person name="Gill M."/>
            <person name="Pandori M."/>
            <person name="Hess D."/>
        </authorList>
    </citation>
    <scope>NUCLEOTIDE SEQUENCE</scope>
    <source>
        <strain evidence="2">SCU-478</strain>
    </source>
</reference>
<gene>
    <name evidence="2" type="ORF">HPE44_00285</name>
</gene>
<evidence type="ECO:0000256" key="1">
    <source>
        <dbReference type="SAM" id="MobiDB-lite"/>
    </source>
</evidence>
<proteinExistence type="predicted"/>
<feature type="compositionally biased region" description="Basic and acidic residues" evidence="1">
    <location>
        <begin position="11"/>
        <end position="30"/>
    </location>
</feature>
<organism evidence="2">
    <name type="scientific">Escherichia coli</name>
    <dbReference type="NCBI Taxonomy" id="562"/>
    <lineage>
        <taxon>Bacteria</taxon>
        <taxon>Pseudomonadati</taxon>
        <taxon>Pseudomonadota</taxon>
        <taxon>Gammaproteobacteria</taxon>
        <taxon>Enterobacterales</taxon>
        <taxon>Enterobacteriaceae</taxon>
        <taxon>Escherichia</taxon>
    </lineage>
</organism>
<protein>
    <recommendedName>
        <fullName evidence="3">RHS repeat protein</fullName>
    </recommendedName>
</protein>
<evidence type="ECO:0000313" key="2">
    <source>
        <dbReference type="EMBL" id="QKQ33139.1"/>
    </source>
</evidence>
<evidence type="ECO:0008006" key="3">
    <source>
        <dbReference type="Google" id="ProtNLM"/>
    </source>
</evidence>
<sequence length="30" mass="3332">MTSVTYPDGLRSSREYDERGKADGGDLAQR</sequence>
<dbReference type="EMBL" id="CP054563">
    <property type="protein sequence ID" value="QKQ33139.1"/>
    <property type="molecule type" value="Genomic_DNA"/>
</dbReference>
<feature type="region of interest" description="Disordered" evidence="1">
    <location>
        <begin position="1"/>
        <end position="30"/>
    </location>
</feature>